<name>A0A167DJN4_9HYPO</name>
<organism evidence="1 2">
    <name type="scientific">Beauveria brongniartii RCEF 3172</name>
    <dbReference type="NCBI Taxonomy" id="1081107"/>
    <lineage>
        <taxon>Eukaryota</taxon>
        <taxon>Fungi</taxon>
        <taxon>Dikarya</taxon>
        <taxon>Ascomycota</taxon>
        <taxon>Pezizomycotina</taxon>
        <taxon>Sordariomycetes</taxon>
        <taxon>Hypocreomycetidae</taxon>
        <taxon>Hypocreales</taxon>
        <taxon>Cordycipitaceae</taxon>
        <taxon>Beauveria</taxon>
        <taxon>Beauveria brongniartii</taxon>
    </lineage>
</organism>
<evidence type="ECO:0008006" key="3">
    <source>
        <dbReference type="Google" id="ProtNLM"/>
    </source>
</evidence>
<dbReference type="OrthoDB" id="5410873at2759"/>
<dbReference type="EMBL" id="AZHA01000014">
    <property type="protein sequence ID" value="OAA42486.1"/>
    <property type="molecule type" value="Genomic_DNA"/>
</dbReference>
<evidence type="ECO:0000313" key="2">
    <source>
        <dbReference type="Proteomes" id="UP000076863"/>
    </source>
</evidence>
<reference evidence="1 2" key="1">
    <citation type="journal article" date="2016" name="Genome Biol. Evol.">
        <title>Divergent and convergent evolution of fungal pathogenicity.</title>
        <authorList>
            <person name="Shang Y."/>
            <person name="Xiao G."/>
            <person name="Zheng P."/>
            <person name="Cen K."/>
            <person name="Zhan S."/>
            <person name="Wang C."/>
        </authorList>
    </citation>
    <scope>NUCLEOTIDE SEQUENCE [LARGE SCALE GENOMIC DNA]</scope>
    <source>
        <strain evidence="1 2">RCEF 3172</strain>
    </source>
</reference>
<proteinExistence type="predicted"/>
<accession>A0A167DJN4</accession>
<protein>
    <recommendedName>
        <fullName evidence="3">F-box domain-containing protein</fullName>
    </recommendedName>
</protein>
<evidence type="ECO:0000313" key="1">
    <source>
        <dbReference type="EMBL" id="OAA42486.1"/>
    </source>
</evidence>
<comment type="caution">
    <text evidence="1">The sequence shown here is derived from an EMBL/GenBank/DDBJ whole genome shotgun (WGS) entry which is preliminary data.</text>
</comment>
<dbReference type="Proteomes" id="UP000076863">
    <property type="component" value="Unassembled WGS sequence"/>
</dbReference>
<sequence length="436" mass="50255">MIVEQLRHRDLVRLSSTCKSCRAHFAPLVFHTIRFGNDEMTSDSALLATKTYGDHVRRLEFQYVADPEDVNDDEVPPLLESHALLPASRELLEGCATPKADVLSLSSRFNFLREGRHNDSDDLSDLLRDTEHPIETMNAEQRYRWRAVLNEAYRATAKNFKVRKLELLNMMAFAVSAFYTRRFGELLGRLTSATITFYSPGFFLADELDIPGYREFISRMPEVFFSRMHQLTYLELTAPWGFPLDGREPDAIIFPLRPGSLPLLQSLKLNHSFTCTELVQFIAAHAETLSSLTLVDCVSDYKDAAKQGYPKLSETWAFFFFQITTFRPPALVNLSIEYEDDAITEIYNEEDMLGSERQRIERIEADKLKISLVKDPEQKVFAYVGVDRLVSMIRNAFVNRAQATKLEDYYEYQRLMRLVKENAHRIARERNQSGAV</sequence>
<gene>
    <name evidence="1" type="ORF">BBO_05149</name>
</gene>
<dbReference type="AlphaFoldDB" id="A0A167DJN4"/>
<keyword evidence="2" id="KW-1185">Reference proteome</keyword>